<dbReference type="Pfam" id="PF01225">
    <property type="entry name" value="Mur_ligase"/>
    <property type="match status" value="1"/>
</dbReference>
<feature type="domain" description="Mur ligase N-terminal catalytic" evidence="9">
    <location>
        <begin position="16"/>
        <end position="95"/>
    </location>
</feature>
<dbReference type="EnsemblMetazoa" id="GPAI000783-RA">
    <property type="protein sequence ID" value="GPAI000783-PA"/>
    <property type="gene ID" value="GPAI000783"/>
</dbReference>
<keyword evidence="13" id="KW-1185">Reference proteome</keyword>
<dbReference type="PANTHER" id="PTHR43445:SF3">
    <property type="entry name" value="UDP-N-ACETYLMURAMATE--L-ALANINE LIGASE"/>
    <property type="match status" value="1"/>
</dbReference>
<keyword evidence="4" id="KW-0963">Cytoplasm</keyword>
<reference evidence="12" key="2">
    <citation type="submission" date="2020-05" db="UniProtKB">
        <authorList>
            <consortium name="EnsemblMetazoa"/>
        </authorList>
    </citation>
    <scope>IDENTIFICATION</scope>
    <source>
        <strain evidence="12">IAEA</strain>
    </source>
</reference>
<dbReference type="Pfam" id="PF02875">
    <property type="entry name" value="Mur_ligase_C"/>
    <property type="match status" value="1"/>
</dbReference>
<evidence type="ECO:0000256" key="6">
    <source>
        <dbReference type="ARBA" id="ARBA00022741"/>
    </source>
</evidence>
<dbReference type="InterPro" id="IPR000713">
    <property type="entry name" value="Mur_ligase_N"/>
</dbReference>
<dbReference type="InterPro" id="IPR050061">
    <property type="entry name" value="MurCDEF_pg_biosynth"/>
</dbReference>
<comment type="subcellular location">
    <subcellularLocation>
        <location evidence="1">Cytoplasm</location>
    </subcellularLocation>
</comment>
<dbReference type="SUPFAM" id="SSF53244">
    <property type="entry name" value="MurD-like peptide ligases, peptide-binding domain"/>
    <property type="match status" value="1"/>
</dbReference>
<keyword evidence="5" id="KW-0436">Ligase</keyword>
<dbReference type="Pfam" id="PF08245">
    <property type="entry name" value="Mur_ligase_M"/>
    <property type="match status" value="1"/>
</dbReference>
<dbReference type="PANTHER" id="PTHR43445">
    <property type="entry name" value="UDP-N-ACETYLMURAMATE--L-ALANINE LIGASE-RELATED"/>
    <property type="match status" value="1"/>
</dbReference>
<dbReference type="GO" id="GO:0008763">
    <property type="term" value="F:UDP-N-acetylmuramate-L-alanine ligase activity"/>
    <property type="evidence" value="ECO:0007669"/>
    <property type="project" value="UniProtKB-EC"/>
</dbReference>
<dbReference type="Gene3D" id="3.40.50.720">
    <property type="entry name" value="NAD(P)-binding Rossmann-like Domain"/>
    <property type="match status" value="1"/>
</dbReference>
<evidence type="ECO:0000256" key="3">
    <source>
        <dbReference type="ARBA" id="ARBA00012211"/>
    </source>
</evidence>
<evidence type="ECO:0000259" key="10">
    <source>
        <dbReference type="Pfam" id="PF02875"/>
    </source>
</evidence>
<dbReference type="GO" id="GO:0005524">
    <property type="term" value="F:ATP binding"/>
    <property type="evidence" value="ECO:0007669"/>
    <property type="project" value="UniProtKB-KW"/>
</dbReference>
<dbReference type="InterPro" id="IPR005758">
    <property type="entry name" value="UDP-N-AcMur_Ala_ligase_MurC"/>
</dbReference>
<dbReference type="InterPro" id="IPR013221">
    <property type="entry name" value="Mur_ligase_cen"/>
</dbReference>
<dbReference type="Proteomes" id="UP000092445">
    <property type="component" value="Unassembled WGS sequence"/>
</dbReference>
<evidence type="ECO:0000256" key="8">
    <source>
        <dbReference type="ARBA" id="ARBA00047833"/>
    </source>
</evidence>
<dbReference type="AlphaFoldDB" id="A0A1A9Z1B9"/>
<dbReference type="UniPathway" id="UPA00219"/>
<keyword evidence="6" id="KW-0547">Nucleotide-binding</keyword>
<evidence type="ECO:0000259" key="11">
    <source>
        <dbReference type="Pfam" id="PF08245"/>
    </source>
</evidence>
<evidence type="ECO:0000256" key="5">
    <source>
        <dbReference type="ARBA" id="ARBA00022598"/>
    </source>
</evidence>
<dbReference type="Gene3D" id="3.40.1190.10">
    <property type="entry name" value="Mur-like, catalytic domain"/>
    <property type="match status" value="1"/>
</dbReference>
<organism evidence="12 13">
    <name type="scientific">Glossina pallidipes</name>
    <name type="common">Tsetse fly</name>
    <dbReference type="NCBI Taxonomy" id="7398"/>
    <lineage>
        <taxon>Eukaryota</taxon>
        <taxon>Metazoa</taxon>
        <taxon>Ecdysozoa</taxon>
        <taxon>Arthropoda</taxon>
        <taxon>Hexapoda</taxon>
        <taxon>Insecta</taxon>
        <taxon>Pterygota</taxon>
        <taxon>Neoptera</taxon>
        <taxon>Endopterygota</taxon>
        <taxon>Diptera</taxon>
        <taxon>Brachycera</taxon>
        <taxon>Muscomorpha</taxon>
        <taxon>Hippoboscoidea</taxon>
        <taxon>Glossinidae</taxon>
        <taxon>Glossina</taxon>
    </lineage>
</organism>
<protein>
    <recommendedName>
        <fullName evidence="3">UDP-N-acetylmuramate--L-alanine ligase</fullName>
        <ecNumber evidence="3">6.3.2.8</ecNumber>
    </recommendedName>
</protein>
<dbReference type="SUPFAM" id="SSF51984">
    <property type="entry name" value="MurCD N-terminal domain"/>
    <property type="match status" value="1"/>
</dbReference>
<feature type="domain" description="Mur ligase C-terminal" evidence="10">
    <location>
        <begin position="313"/>
        <end position="442"/>
    </location>
</feature>
<dbReference type="InterPro" id="IPR004101">
    <property type="entry name" value="Mur_ligase_C"/>
</dbReference>
<dbReference type="VEuPathDB" id="VectorBase:GPAI000783"/>
<name>A0A1A9Z1B9_GLOPL</name>
<dbReference type="Gene3D" id="3.90.190.20">
    <property type="entry name" value="Mur ligase, C-terminal domain"/>
    <property type="match status" value="1"/>
</dbReference>
<evidence type="ECO:0000256" key="1">
    <source>
        <dbReference type="ARBA" id="ARBA00004496"/>
    </source>
</evidence>
<comment type="pathway">
    <text evidence="2">Cell wall biogenesis; peptidoglycan biosynthesis.</text>
</comment>
<comment type="catalytic activity">
    <reaction evidence="8">
        <text>UDP-N-acetyl-alpha-D-muramate + L-alanine + ATP = UDP-N-acetyl-alpha-D-muramoyl-L-alanine + ADP + phosphate + H(+)</text>
        <dbReference type="Rhea" id="RHEA:23372"/>
        <dbReference type="ChEBI" id="CHEBI:15378"/>
        <dbReference type="ChEBI" id="CHEBI:30616"/>
        <dbReference type="ChEBI" id="CHEBI:43474"/>
        <dbReference type="ChEBI" id="CHEBI:57972"/>
        <dbReference type="ChEBI" id="CHEBI:70757"/>
        <dbReference type="ChEBI" id="CHEBI:83898"/>
        <dbReference type="ChEBI" id="CHEBI:456216"/>
        <dbReference type="EC" id="6.3.2.8"/>
    </reaction>
</comment>
<evidence type="ECO:0000256" key="7">
    <source>
        <dbReference type="ARBA" id="ARBA00022840"/>
    </source>
</evidence>
<dbReference type="GO" id="GO:0005737">
    <property type="term" value="C:cytoplasm"/>
    <property type="evidence" value="ECO:0007669"/>
    <property type="project" value="UniProtKB-SubCell"/>
</dbReference>
<feature type="domain" description="Mur ligase central" evidence="11">
    <location>
        <begin position="99"/>
        <end position="280"/>
    </location>
</feature>
<dbReference type="InterPro" id="IPR036565">
    <property type="entry name" value="Mur-like_cat_sf"/>
</dbReference>
<dbReference type="SUPFAM" id="SSF53623">
    <property type="entry name" value="MurD-like peptide ligases, catalytic domain"/>
    <property type="match status" value="1"/>
</dbReference>
<keyword evidence="7" id="KW-0067">ATP-binding</keyword>
<accession>A0A1A9Z1B9</accession>
<dbReference type="EC" id="6.3.2.8" evidence="3"/>
<evidence type="ECO:0000256" key="4">
    <source>
        <dbReference type="ARBA" id="ARBA00022490"/>
    </source>
</evidence>
<evidence type="ECO:0000313" key="13">
    <source>
        <dbReference type="Proteomes" id="UP000092445"/>
    </source>
</evidence>
<evidence type="ECO:0000256" key="2">
    <source>
        <dbReference type="ARBA" id="ARBA00004752"/>
    </source>
</evidence>
<dbReference type="NCBIfam" id="TIGR01082">
    <property type="entry name" value="murC"/>
    <property type="match status" value="1"/>
</dbReference>
<dbReference type="InterPro" id="IPR036615">
    <property type="entry name" value="Mur_ligase_C_dom_sf"/>
</dbReference>
<proteinExistence type="inferred from homology"/>
<evidence type="ECO:0000259" key="9">
    <source>
        <dbReference type="Pfam" id="PF01225"/>
    </source>
</evidence>
<evidence type="ECO:0000313" key="12">
    <source>
        <dbReference type="EnsemblMetazoa" id="GPAI000783-PA"/>
    </source>
</evidence>
<dbReference type="HAMAP" id="MF_00046">
    <property type="entry name" value="MurC"/>
    <property type="match status" value="1"/>
</dbReference>
<reference evidence="13" key="1">
    <citation type="submission" date="2014-03" db="EMBL/GenBank/DDBJ databases">
        <authorList>
            <person name="Aksoy S."/>
            <person name="Warren W."/>
            <person name="Wilson R.K."/>
        </authorList>
    </citation>
    <scope>NUCLEOTIDE SEQUENCE [LARGE SCALE GENOMIC DNA]</scope>
    <source>
        <strain evidence="13">IAEA</strain>
    </source>
</reference>
<dbReference type="STRING" id="7398.A0A1A9Z1B9"/>
<sequence>MDKNCLFFSKILKSDKIHFVGIGGAGMGALAELMKNLGYNVSGSDIIENSITSNLKKLVSSAISENNEEIFAAKKFNIPIVKRAKMLFELMKSNYNVIVSGTHGKTTTTAMIYHVFKSAQLDPTYINGGKLIGDNTRSYLGTSRYWIAEADESDASFLYFKPTVAVVTNIEADHLNAYQGKFNNLQSAFIKFLNNISHNGYVVLCIDNIIIQNIIPKINQKIITYGFNKNSDICIKNYYQKNFIFTSEIYIKKIKKNIYLNIKTPGIFNILNATAAISVALAEGIHNEIILHSMLEFPGVYRRFNYVKNYNLEKINKKTGKIALIDDYGHHPTEIKLTIQMIKKLWCNRRLVMVFQPHRYTRMQYLYKDFIEVLSTVDILLMLNIYSAYEKPIAGINSKTICKNIRKLKKIRVIFIPNTHCLYKKLKSLLRNQDILLLQGAGDISCIFKKLINTGNLNYIKHESK</sequence>